<dbReference type="OrthoDB" id="6761856at2759"/>
<reference evidence="3" key="1">
    <citation type="submission" date="2022-01" db="EMBL/GenBank/DDBJ databases">
        <authorList>
            <person name="King R."/>
        </authorList>
    </citation>
    <scope>NUCLEOTIDE SEQUENCE</scope>
</reference>
<evidence type="ECO:0000313" key="4">
    <source>
        <dbReference type="Proteomes" id="UP001152799"/>
    </source>
</evidence>
<name>A0A9N9QRC3_9CUCU</name>
<protein>
    <recommendedName>
        <fullName evidence="2">Double jelly roll-like domain-containing protein</fullName>
    </recommendedName>
</protein>
<dbReference type="EMBL" id="OU892283">
    <property type="protein sequence ID" value="CAG9771522.1"/>
    <property type="molecule type" value="Genomic_DNA"/>
</dbReference>
<feature type="region of interest" description="Disordered" evidence="1">
    <location>
        <begin position="256"/>
        <end position="288"/>
    </location>
</feature>
<accession>A0A9N9QRC3</accession>
<evidence type="ECO:0000256" key="1">
    <source>
        <dbReference type="SAM" id="MobiDB-lite"/>
    </source>
</evidence>
<dbReference type="Pfam" id="PF21738">
    <property type="entry name" value="DJR-like_dom"/>
    <property type="match status" value="1"/>
</dbReference>
<proteinExistence type="predicted"/>
<evidence type="ECO:0000259" key="2">
    <source>
        <dbReference type="Pfam" id="PF21738"/>
    </source>
</evidence>
<dbReference type="PANTHER" id="PTHR36159:SF1">
    <property type="entry name" value="RETROVIRUS-RELATED POL POLYPROTEIN FROM TRANSPOSON 412-LIKE PROTEIN"/>
    <property type="match status" value="1"/>
</dbReference>
<organism evidence="3 4">
    <name type="scientific">Ceutorhynchus assimilis</name>
    <name type="common">cabbage seed weevil</name>
    <dbReference type="NCBI Taxonomy" id="467358"/>
    <lineage>
        <taxon>Eukaryota</taxon>
        <taxon>Metazoa</taxon>
        <taxon>Ecdysozoa</taxon>
        <taxon>Arthropoda</taxon>
        <taxon>Hexapoda</taxon>
        <taxon>Insecta</taxon>
        <taxon>Pterygota</taxon>
        <taxon>Neoptera</taxon>
        <taxon>Endopterygota</taxon>
        <taxon>Coleoptera</taxon>
        <taxon>Polyphaga</taxon>
        <taxon>Cucujiformia</taxon>
        <taxon>Curculionidae</taxon>
        <taxon>Ceutorhynchinae</taxon>
        <taxon>Ceutorhynchus</taxon>
    </lineage>
</organism>
<sequence length="288" mass="32362">MMTSSDKIDVFTGPILDNSIVSLQEHTYKPYGSPVFQNSDEIRIPVHFQDIILDISESYIYIEGKFKPKDPAKKCYLSNNALAFLFDEIRYGMGGEHVTVVRKPGITSALKTMVSFGASQLKPLLACGWGLAEDKQHLIDSTSHVFSGKLPLKYLMGFAEDYTKGIFNVKQELILIIARTFANCYIGEVEADITLDKIEWKIRHIIPNDDHKLKIMSRINKGGQSTNIQIAYRKWDLYELPTLQLQDLVDLQAEEDARSLVEPDSSSDWPEPVPEPEDCSGPADSTTG</sequence>
<dbReference type="InterPro" id="IPR049512">
    <property type="entry name" value="DJR-like_dom"/>
</dbReference>
<feature type="domain" description="Double jelly roll-like" evidence="2">
    <location>
        <begin position="77"/>
        <end position="244"/>
    </location>
</feature>
<dbReference type="AlphaFoldDB" id="A0A9N9QRC3"/>
<evidence type="ECO:0000313" key="3">
    <source>
        <dbReference type="EMBL" id="CAG9771522.1"/>
    </source>
</evidence>
<dbReference type="Proteomes" id="UP001152799">
    <property type="component" value="Chromosome 7"/>
</dbReference>
<keyword evidence="4" id="KW-1185">Reference proteome</keyword>
<gene>
    <name evidence="3" type="ORF">CEUTPL_LOCUS11954</name>
</gene>
<dbReference type="PANTHER" id="PTHR36159">
    <property type="entry name" value="PROTEIN CBG23766"/>
    <property type="match status" value="1"/>
</dbReference>